<dbReference type="InterPro" id="IPR001991">
    <property type="entry name" value="Na-dicarboxylate_symporter"/>
</dbReference>
<proteinExistence type="inferred from homology"/>
<dbReference type="GO" id="GO:0015366">
    <property type="term" value="F:malate:proton symporter activity"/>
    <property type="evidence" value="ECO:0007669"/>
    <property type="project" value="TreeGrafter"/>
</dbReference>
<dbReference type="GO" id="GO:0015138">
    <property type="term" value="F:fumarate transmembrane transporter activity"/>
    <property type="evidence" value="ECO:0007669"/>
    <property type="project" value="TreeGrafter"/>
</dbReference>
<evidence type="ECO:0000256" key="3">
    <source>
        <dbReference type="ARBA" id="ARBA00022448"/>
    </source>
</evidence>
<dbReference type="NCBIfam" id="NF002461">
    <property type="entry name" value="PRK01663.1"/>
    <property type="match status" value="1"/>
</dbReference>
<dbReference type="GO" id="GO:0005886">
    <property type="term" value="C:plasma membrane"/>
    <property type="evidence" value="ECO:0007669"/>
    <property type="project" value="UniProtKB-SubCell"/>
</dbReference>
<evidence type="ECO:0000256" key="4">
    <source>
        <dbReference type="ARBA" id="ARBA00022475"/>
    </source>
</evidence>
<keyword evidence="7 9" id="KW-1133">Transmembrane helix</keyword>
<sequence>MKIWLSRLYVQVFIAIILGGLIGYFLPDIGITLQPLADGFIKLIKMLLAPVIFGTIVVGIAKMGNMKEVGRIGVRALIYFEVVSTLALIIGLVVVNVMKPGVGMNIDASHIDGSAIAGYAKRAEAQPGMVGFLMDIIPSTMVDAFAKGAMLQIILISLLFGLALVQAGERGKPVVVVIDSLLDSLFRIVGMVMRLAPIGAGAGVAFTISKYGFGTVWSLAYLMLGVYATSILFVGVVLGAVCSWTGFSLAKVLSYFKDEILITFGTCSTEAVMPRMMAKLERLGCEKSVVGLVLPTGYTFNADGTCIYLTMAAIFVAQATNTPLGFGDQLVVLGVLLLTSKGSAGVAGAGFVTLAATLSSIHTVPVAGLVLLLGVDRFMNEARAVTNLIGNAVATIAVAKWEGAFDRAKAEDAYLNRAEVAAEDVIPETEAEPAALPRPVVAAH</sequence>
<comment type="caution">
    <text evidence="10">The sequence shown here is derived from an EMBL/GenBank/DDBJ whole genome shotgun (WGS) entry which is preliminary data.</text>
</comment>
<keyword evidence="5 9" id="KW-0812">Transmembrane</keyword>
<name>A0A179RZF0_9HYPH</name>
<keyword evidence="3" id="KW-0813">Transport</keyword>
<feature type="transmembrane region" description="Helical" evidence="9">
    <location>
        <begin position="7"/>
        <end position="26"/>
    </location>
</feature>
<dbReference type="OrthoDB" id="9766690at2"/>
<evidence type="ECO:0000256" key="5">
    <source>
        <dbReference type="ARBA" id="ARBA00022692"/>
    </source>
</evidence>
<dbReference type="PANTHER" id="PTHR42865">
    <property type="entry name" value="PROTON/GLUTAMATE-ASPARTATE SYMPORTER"/>
    <property type="match status" value="1"/>
</dbReference>
<dbReference type="Pfam" id="PF00375">
    <property type="entry name" value="SDF"/>
    <property type="match status" value="1"/>
</dbReference>
<evidence type="ECO:0000256" key="2">
    <source>
        <dbReference type="ARBA" id="ARBA00006148"/>
    </source>
</evidence>
<evidence type="ECO:0000256" key="8">
    <source>
        <dbReference type="ARBA" id="ARBA00023136"/>
    </source>
</evidence>
<dbReference type="Gene3D" id="1.10.3860.10">
    <property type="entry name" value="Sodium:dicarboxylate symporter"/>
    <property type="match status" value="1"/>
</dbReference>
<dbReference type="SUPFAM" id="SSF118215">
    <property type="entry name" value="Proton glutamate symport protein"/>
    <property type="match status" value="1"/>
</dbReference>
<dbReference type="RefSeq" id="WP_048435173.1">
    <property type="nucleotide sequence ID" value="NZ_LWHQ01000074.1"/>
</dbReference>
<feature type="transmembrane region" description="Helical" evidence="9">
    <location>
        <begin position="306"/>
        <end position="326"/>
    </location>
</feature>
<evidence type="ECO:0000256" key="7">
    <source>
        <dbReference type="ARBA" id="ARBA00022989"/>
    </source>
</evidence>
<reference evidence="10 11" key="1">
    <citation type="submission" date="2016-04" db="EMBL/GenBank/DDBJ databases">
        <authorList>
            <person name="Evans L.H."/>
            <person name="Alamgir A."/>
            <person name="Owens N."/>
            <person name="Weber N.D."/>
            <person name="Virtaneva K."/>
            <person name="Barbian K."/>
            <person name="Babar A."/>
            <person name="Rosenke K."/>
        </authorList>
    </citation>
    <scope>NUCLEOTIDE SEQUENCE [LARGE SCALE GENOMIC DNA]</scope>
    <source>
        <strain evidence="10 11">PMB02</strain>
    </source>
</reference>
<feature type="transmembrane region" description="Helical" evidence="9">
    <location>
        <begin position="144"/>
        <end position="165"/>
    </location>
</feature>
<dbReference type="AlphaFoldDB" id="A0A179RZF0"/>
<evidence type="ECO:0000256" key="6">
    <source>
        <dbReference type="ARBA" id="ARBA00022847"/>
    </source>
</evidence>
<gene>
    <name evidence="10" type="ORF">A5481_28480</name>
</gene>
<feature type="transmembrane region" description="Helical" evidence="9">
    <location>
        <begin position="76"/>
        <end position="95"/>
    </location>
</feature>
<comment type="similarity">
    <text evidence="2">Belongs to the dicarboxylate/amino acid:cation symporter (DAACS) (TC 2.A.23) family.</text>
</comment>
<feature type="transmembrane region" description="Helical" evidence="9">
    <location>
        <begin position="46"/>
        <end position="64"/>
    </location>
</feature>
<protein>
    <submittedName>
        <fullName evidence="10">C4-dicarboxylate transporter</fullName>
    </submittedName>
</protein>
<keyword evidence="6" id="KW-0769">Symport</keyword>
<dbReference type="InterPro" id="IPR036458">
    <property type="entry name" value="Na:dicarbo_symporter_sf"/>
</dbReference>
<accession>A0A179RZF0</accession>
<feature type="transmembrane region" description="Helical" evidence="9">
    <location>
        <begin position="220"/>
        <end position="247"/>
    </location>
</feature>
<evidence type="ECO:0000313" key="11">
    <source>
        <dbReference type="Proteomes" id="UP000078316"/>
    </source>
</evidence>
<dbReference type="EMBL" id="LWHQ01000074">
    <property type="protein sequence ID" value="OAS16172.1"/>
    <property type="molecule type" value="Genomic_DNA"/>
</dbReference>
<keyword evidence="8 9" id="KW-0472">Membrane</keyword>
<evidence type="ECO:0000313" key="10">
    <source>
        <dbReference type="EMBL" id="OAS16172.1"/>
    </source>
</evidence>
<organism evidence="10 11">
    <name type="scientific">Methylobacterium platani</name>
    <dbReference type="NCBI Taxonomy" id="427683"/>
    <lineage>
        <taxon>Bacteria</taxon>
        <taxon>Pseudomonadati</taxon>
        <taxon>Pseudomonadota</taxon>
        <taxon>Alphaproteobacteria</taxon>
        <taxon>Hyphomicrobiales</taxon>
        <taxon>Methylobacteriaceae</taxon>
        <taxon>Methylobacterium</taxon>
    </lineage>
</organism>
<evidence type="ECO:0000256" key="1">
    <source>
        <dbReference type="ARBA" id="ARBA00004429"/>
    </source>
</evidence>
<dbReference type="PANTHER" id="PTHR42865:SF1">
    <property type="entry name" value="AEROBIC C4-DICARBOXYLATE TRANSPORT PROTEIN"/>
    <property type="match status" value="1"/>
</dbReference>
<feature type="transmembrane region" description="Helical" evidence="9">
    <location>
        <begin position="346"/>
        <end position="373"/>
    </location>
</feature>
<dbReference type="GO" id="GO:0015141">
    <property type="term" value="F:succinate transmembrane transporter activity"/>
    <property type="evidence" value="ECO:0007669"/>
    <property type="project" value="TreeGrafter"/>
</dbReference>
<evidence type="ECO:0000256" key="9">
    <source>
        <dbReference type="SAM" id="Phobius"/>
    </source>
</evidence>
<keyword evidence="4" id="KW-1003">Cell membrane</keyword>
<feature type="transmembrane region" description="Helical" evidence="9">
    <location>
        <begin position="185"/>
        <end position="208"/>
    </location>
</feature>
<dbReference type="GO" id="GO:0070778">
    <property type="term" value="P:L-aspartate transmembrane transport"/>
    <property type="evidence" value="ECO:0007669"/>
    <property type="project" value="TreeGrafter"/>
</dbReference>
<dbReference type="STRING" id="427683.A5481_28480"/>
<comment type="subcellular location">
    <subcellularLocation>
        <location evidence="1">Cell inner membrane</location>
        <topology evidence="1">Multi-pass membrane protein</topology>
    </subcellularLocation>
</comment>
<dbReference type="FunFam" id="1.10.3860.10:FF:000001">
    <property type="entry name" value="C4-dicarboxylate transport protein"/>
    <property type="match status" value="1"/>
</dbReference>
<dbReference type="PRINTS" id="PR00173">
    <property type="entry name" value="EDTRNSPORT"/>
</dbReference>
<dbReference type="Proteomes" id="UP000078316">
    <property type="component" value="Unassembled WGS sequence"/>
</dbReference>